<dbReference type="AlphaFoldDB" id="A0A8J2P6Z9"/>
<evidence type="ECO:0000256" key="3">
    <source>
        <dbReference type="SAM" id="MobiDB-lite"/>
    </source>
</evidence>
<dbReference type="GO" id="GO:0005634">
    <property type="term" value="C:nucleus"/>
    <property type="evidence" value="ECO:0007669"/>
    <property type="project" value="TreeGrafter"/>
</dbReference>
<dbReference type="GO" id="GO:0016567">
    <property type="term" value="P:protein ubiquitination"/>
    <property type="evidence" value="ECO:0007669"/>
    <property type="project" value="TreeGrafter"/>
</dbReference>
<reference evidence="4" key="1">
    <citation type="submission" date="2021-06" db="EMBL/GenBank/DDBJ databases">
        <authorList>
            <person name="Hodson N. C."/>
            <person name="Mongue J. A."/>
            <person name="Jaron S. K."/>
        </authorList>
    </citation>
    <scope>NUCLEOTIDE SEQUENCE</scope>
</reference>
<dbReference type="PANTHER" id="PTHR13123:SF7">
    <property type="entry name" value="LD30288P"/>
    <property type="match status" value="1"/>
</dbReference>
<sequence>SRFRLLPRVLITVSVPVGSQESGPGQDAEQHQNQQQPHCRINLRQTREISGFNTLSEALQLLDFQSALRDQRKFQYICVIIRHLISNPYLGGNSQRILVKLLFQICDQVRIGWRYDLLRIIIPEMRYPQI</sequence>
<comment type="pathway">
    <text evidence="1">Protein modification; protein ubiquitination.</text>
</comment>
<gene>
    <name evidence="4" type="ORF">AFUS01_LOCUS15632</name>
</gene>
<dbReference type="InterPro" id="IPR040394">
    <property type="entry name" value="FBX25/32"/>
</dbReference>
<keyword evidence="5" id="KW-1185">Reference proteome</keyword>
<comment type="caution">
    <text evidence="4">The sequence shown here is derived from an EMBL/GenBank/DDBJ whole genome shotgun (WGS) entry which is preliminary data.</text>
</comment>
<accession>A0A8J2P6Z9</accession>
<dbReference type="GO" id="GO:0019005">
    <property type="term" value="C:SCF ubiquitin ligase complex"/>
    <property type="evidence" value="ECO:0007669"/>
    <property type="project" value="TreeGrafter"/>
</dbReference>
<dbReference type="Proteomes" id="UP000708208">
    <property type="component" value="Unassembled WGS sequence"/>
</dbReference>
<dbReference type="EMBL" id="CAJVCH010139359">
    <property type="protein sequence ID" value="CAG7726741.1"/>
    <property type="molecule type" value="Genomic_DNA"/>
</dbReference>
<evidence type="ECO:0000256" key="2">
    <source>
        <dbReference type="ARBA" id="ARBA00022786"/>
    </source>
</evidence>
<dbReference type="OrthoDB" id="9991467at2759"/>
<dbReference type="PANTHER" id="PTHR13123">
    <property type="entry name" value="LD30288P"/>
    <property type="match status" value="1"/>
</dbReference>
<evidence type="ECO:0000313" key="4">
    <source>
        <dbReference type="EMBL" id="CAG7726741.1"/>
    </source>
</evidence>
<keyword evidence="2" id="KW-0833">Ubl conjugation pathway</keyword>
<organism evidence="4 5">
    <name type="scientific">Allacma fusca</name>
    <dbReference type="NCBI Taxonomy" id="39272"/>
    <lineage>
        <taxon>Eukaryota</taxon>
        <taxon>Metazoa</taxon>
        <taxon>Ecdysozoa</taxon>
        <taxon>Arthropoda</taxon>
        <taxon>Hexapoda</taxon>
        <taxon>Collembola</taxon>
        <taxon>Symphypleona</taxon>
        <taxon>Sminthuridae</taxon>
        <taxon>Allacma</taxon>
    </lineage>
</organism>
<protein>
    <submittedName>
        <fullName evidence="4">Uncharacterized protein</fullName>
    </submittedName>
</protein>
<feature type="non-terminal residue" evidence="4">
    <location>
        <position position="1"/>
    </location>
</feature>
<feature type="region of interest" description="Disordered" evidence="3">
    <location>
        <begin position="17"/>
        <end position="38"/>
    </location>
</feature>
<dbReference type="GO" id="GO:0005737">
    <property type="term" value="C:cytoplasm"/>
    <property type="evidence" value="ECO:0007669"/>
    <property type="project" value="TreeGrafter"/>
</dbReference>
<name>A0A8J2P6Z9_9HEXA</name>
<evidence type="ECO:0000256" key="1">
    <source>
        <dbReference type="ARBA" id="ARBA00004906"/>
    </source>
</evidence>
<proteinExistence type="predicted"/>
<evidence type="ECO:0000313" key="5">
    <source>
        <dbReference type="Proteomes" id="UP000708208"/>
    </source>
</evidence>